<protein>
    <submittedName>
        <fullName evidence="1">Uncharacterized protein</fullName>
    </submittedName>
</protein>
<dbReference type="KEGG" id="euz:DVS28_a1663"/>
<dbReference type="Proteomes" id="UP000264006">
    <property type="component" value="Chromosome"/>
</dbReference>
<dbReference type="EMBL" id="CP031165">
    <property type="protein sequence ID" value="AXV06354.1"/>
    <property type="molecule type" value="Genomic_DNA"/>
</dbReference>
<keyword evidence="2" id="KW-1185">Reference proteome</keyword>
<reference evidence="1 2" key="1">
    <citation type="submission" date="2018-09" db="EMBL/GenBank/DDBJ databases">
        <title>Complete genome sequence of Euzebya sp. DY32-46 isolated from seawater of Pacific Ocean.</title>
        <authorList>
            <person name="Xu L."/>
            <person name="Wu Y.-H."/>
            <person name="Xu X.-W."/>
        </authorList>
    </citation>
    <scope>NUCLEOTIDE SEQUENCE [LARGE SCALE GENOMIC DNA]</scope>
    <source>
        <strain evidence="1 2">DY32-46</strain>
    </source>
</reference>
<proteinExistence type="predicted"/>
<evidence type="ECO:0000313" key="1">
    <source>
        <dbReference type="EMBL" id="AXV06354.1"/>
    </source>
</evidence>
<sequence>MVTADPGWIRLRNPRHPRQVESIPSARPVLITSRPVV</sequence>
<accession>A0A346XVV7</accession>
<organism evidence="1 2">
    <name type="scientific">Euzebya pacifica</name>
    <dbReference type="NCBI Taxonomy" id="1608957"/>
    <lineage>
        <taxon>Bacteria</taxon>
        <taxon>Bacillati</taxon>
        <taxon>Actinomycetota</taxon>
        <taxon>Nitriliruptoria</taxon>
        <taxon>Euzebyales</taxon>
    </lineage>
</organism>
<gene>
    <name evidence="1" type="ORF">DVS28_a1663</name>
</gene>
<evidence type="ECO:0000313" key="2">
    <source>
        <dbReference type="Proteomes" id="UP000264006"/>
    </source>
</evidence>
<name>A0A346XVV7_9ACTN</name>
<dbReference type="AlphaFoldDB" id="A0A346XVV7"/>